<sequence>MTWTFANNGRGRVRNPPMFSPSARKAPETRVAWGPCRSLTSLTPVLVDKSFFIITE</sequence>
<evidence type="ECO:0000313" key="2">
    <source>
        <dbReference type="EMBL" id="GAT23052.1"/>
    </source>
</evidence>
<proteinExistence type="predicted"/>
<dbReference type="AlphaFoldDB" id="A0A146FBJ2"/>
<protein>
    <submittedName>
        <fullName evidence="2">Uncharacterized protein</fullName>
    </submittedName>
</protein>
<evidence type="ECO:0000256" key="1">
    <source>
        <dbReference type="SAM" id="MobiDB-lite"/>
    </source>
</evidence>
<reference evidence="3" key="2">
    <citation type="submission" date="2016-02" db="EMBL/GenBank/DDBJ databases">
        <title>Genome sequencing of Aspergillus luchuensis NBRC 4314.</title>
        <authorList>
            <person name="Yamada O."/>
        </authorList>
    </citation>
    <scope>NUCLEOTIDE SEQUENCE [LARGE SCALE GENOMIC DNA]</scope>
    <source>
        <strain evidence="3">RIB 2604</strain>
    </source>
</reference>
<gene>
    <name evidence="2" type="ORF">RIB2604_01701880</name>
</gene>
<reference evidence="2 3" key="1">
    <citation type="journal article" date="2016" name="DNA Res.">
        <title>Genome sequence of Aspergillus luchuensis NBRC 4314.</title>
        <authorList>
            <person name="Yamada O."/>
            <person name="Machida M."/>
            <person name="Hosoyama A."/>
            <person name="Goto M."/>
            <person name="Takahashi T."/>
            <person name="Futagami T."/>
            <person name="Yamagata Y."/>
            <person name="Takeuchi M."/>
            <person name="Kobayashi T."/>
            <person name="Koike H."/>
            <person name="Abe K."/>
            <person name="Asai K."/>
            <person name="Arita M."/>
            <person name="Fujita N."/>
            <person name="Fukuda K."/>
            <person name="Higa K."/>
            <person name="Horikawa H."/>
            <person name="Ishikawa T."/>
            <person name="Jinno K."/>
            <person name="Kato Y."/>
            <person name="Kirimura K."/>
            <person name="Mizutani O."/>
            <person name="Nakasone K."/>
            <person name="Sano M."/>
            <person name="Shiraishi Y."/>
            <person name="Tsukahara M."/>
            <person name="Gomi K."/>
        </authorList>
    </citation>
    <scope>NUCLEOTIDE SEQUENCE [LARGE SCALE GENOMIC DNA]</scope>
    <source>
        <strain evidence="2 3">RIB 2604</strain>
    </source>
</reference>
<organism evidence="2 3">
    <name type="scientific">Aspergillus kawachii</name>
    <name type="common">White koji mold</name>
    <name type="synonym">Aspergillus awamori var. kawachi</name>
    <dbReference type="NCBI Taxonomy" id="1069201"/>
    <lineage>
        <taxon>Eukaryota</taxon>
        <taxon>Fungi</taxon>
        <taxon>Dikarya</taxon>
        <taxon>Ascomycota</taxon>
        <taxon>Pezizomycotina</taxon>
        <taxon>Eurotiomycetes</taxon>
        <taxon>Eurotiomycetidae</taxon>
        <taxon>Eurotiales</taxon>
        <taxon>Aspergillaceae</taxon>
        <taxon>Aspergillus</taxon>
        <taxon>Aspergillus subgen. Circumdati</taxon>
    </lineage>
</organism>
<dbReference type="EMBL" id="BCWF01000017">
    <property type="protein sequence ID" value="GAT23052.1"/>
    <property type="molecule type" value="Genomic_DNA"/>
</dbReference>
<name>A0A146FBJ2_ASPKA</name>
<feature type="region of interest" description="Disordered" evidence="1">
    <location>
        <begin position="1"/>
        <end position="27"/>
    </location>
</feature>
<accession>A0A146FBJ2</accession>
<evidence type="ECO:0000313" key="3">
    <source>
        <dbReference type="Proteomes" id="UP000075230"/>
    </source>
</evidence>
<comment type="caution">
    <text evidence="2">The sequence shown here is derived from an EMBL/GenBank/DDBJ whole genome shotgun (WGS) entry which is preliminary data.</text>
</comment>
<dbReference type="Proteomes" id="UP000075230">
    <property type="component" value="Unassembled WGS sequence"/>
</dbReference>